<keyword evidence="2" id="KW-0479">Metal-binding</keyword>
<dbReference type="Pfam" id="PF01435">
    <property type="entry name" value="Peptidase_M48"/>
    <property type="match status" value="1"/>
</dbReference>
<accession>A0A1X6XEZ1</accession>
<dbReference type="GO" id="GO:0006508">
    <property type="term" value="P:proteolysis"/>
    <property type="evidence" value="ECO:0007669"/>
    <property type="project" value="UniProtKB-KW"/>
</dbReference>
<feature type="transmembrane region" description="Helical" evidence="7">
    <location>
        <begin position="6"/>
        <end position="25"/>
    </location>
</feature>
<dbReference type="EMBL" id="FWFF01000013">
    <property type="protein sequence ID" value="SLM97690.1"/>
    <property type="molecule type" value="Genomic_DNA"/>
</dbReference>
<evidence type="ECO:0000259" key="8">
    <source>
        <dbReference type="Pfam" id="PF01435"/>
    </source>
</evidence>
<evidence type="ECO:0000313" key="9">
    <source>
        <dbReference type="EMBL" id="SLM97690.1"/>
    </source>
</evidence>
<organism evidence="9 10">
    <name type="scientific">Brevibacterium yomogidense</name>
    <dbReference type="NCBI Taxonomy" id="946573"/>
    <lineage>
        <taxon>Bacteria</taxon>
        <taxon>Bacillati</taxon>
        <taxon>Actinomycetota</taxon>
        <taxon>Actinomycetes</taxon>
        <taxon>Micrococcales</taxon>
        <taxon>Brevibacteriaceae</taxon>
        <taxon>Brevibacterium</taxon>
    </lineage>
</organism>
<gene>
    <name evidence="9" type="ORF">FM105_07570</name>
</gene>
<feature type="transmembrane region" description="Helical" evidence="7">
    <location>
        <begin position="37"/>
        <end position="63"/>
    </location>
</feature>
<protein>
    <submittedName>
        <fullName evidence="9">Peptidase M48, Ste24p</fullName>
    </submittedName>
</protein>
<sequence length="296" mass="31748">MTAIGFALVILAVVLAWPIPEAVAAAQNRSRRTADPVAAVIIWQAIGVAGGFSLISACIAFALAPLVHVPGVRLDDALDWWRWPLLIAGVGLLVLLLGSLLWEARSARLHRARHREVLSLVSEPRGGAPETRVIDTDHALAYSVAGGSGTTVVSTGLLALLDDDERDAVLAHEREHLRLRHDLLTLAFASWHRMLPFLPATRTALQAVSAAIEVMADDAARRSVSDSAFIRALTKVSAKQADGSKDYDPDLTDVRIARLSAPVVADTVRPRIRAVIYAVCLVAVPPLILIGTIVYS</sequence>
<proteinExistence type="inferred from homology"/>
<dbReference type="CDD" id="cd07326">
    <property type="entry name" value="M56_BlaR1_MecR1_like"/>
    <property type="match status" value="1"/>
</dbReference>
<keyword evidence="5 6" id="KW-0482">Metalloprotease</keyword>
<evidence type="ECO:0000313" key="10">
    <source>
        <dbReference type="Proteomes" id="UP000196581"/>
    </source>
</evidence>
<keyword evidence="7" id="KW-0472">Membrane</keyword>
<dbReference type="Gene3D" id="3.30.2010.10">
    <property type="entry name" value="Metalloproteases ('zincins'), catalytic domain"/>
    <property type="match status" value="1"/>
</dbReference>
<evidence type="ECO:0000256" key="7">
    <source>
        <dbReference type="SAM" id="Phobius"/>
    </source>
</evidence>
<dbReference type="AlphaFoldDB" id="A0A1X6XEZ1"/>
<evidence type="ECO:0000256" key="3">
    <source>
        <dbReference type="ARBA" id="ARBA00022801"/>
    </source>
</evidence>
<dbReference type="InterPro" id="IPR052173">
    <property type="entry name" value="Beta-lactam_resp_regulator"/>
</dbReference>
<dbReference type="InterPro" id="IPR001915">
    <property type="entry name" value="Peptidase_M48"/>
</dbReference>
<dbReference type="GO" id="GO:0046872">
    <property type="term" value="F:metal ion binding"/>
    <property type="evidence" value="ECO:0007669"/>
    <property type="project" value="UniProtKB-KW"/>
</dbReference>
<keyword evidence="7" id="KW-0812">Transmembrane</keyword>
<keyword evidence="4 6" id="KW-0862">Zinc</keyword>
<feature type="domain" description="Peptidase M48" evidence="8">
    <location>
        <begin position="114"/>
        <end position="235"/>
    </location>
</feature>
<keyword evidence="1 6" id="KW-0645">Protease</keyword>
<name>A0A1X6XEZ1_9MICO</name>
<evidence type="ECO:0000256" key="1">
    <source>
        <dbReference type="ARBA" id="ARBA00022670"/>
    </source>
</evidence>
<comment type="similarity">
    <text evidence="6">Belongs to the peptidase M48 family.</text>
</comment>
<evidence type="ECO:0000256" key="5">
    <source>
        <dbReference type="ARBA" id="ARBA00023049"/>
    </source>
</evidence>
<keyword evidence="3 6" id="KW-0378">Hydrolase</keyword>
<feature type="transmembrane region" description="Helical" evidence="7">
    <location>
        <begin position="274"/>
        <end position="295"/>
    </location>
</feature>
<dbReference type="Proteomes" id="UP000196581">
    <property type="component" value="Unassembled WGS sequence"/>
</dbReference>
<evidence type="ECO:0000256" key="4">
    <source>
        <dbReference type="ARBA" id="ARBA00022833"/>
    </source>
</evidence>
<dbReference type="PANTHER" id="PTHR34978">
    <property type="entry name" value="POSSIBLE SENSOR-TRANSDUCER PROTEIN BLAR"/>
    <property type="match status" value="1"/>
</dbReference>
<evidence type="ECO:0000256" key="2">
    <source>
        <dbReference type="ARBA" id="ARBA00022723"/>
    </source>
</evidence>
<feature type="transmembrane region" description="Helical" evidence="7">
    <location>
        <begin position="83"/>
        <end position="102"/>
    </location>
</feature>
<comment type="cofactor">
    <cofactor evidence="6">
        <name>Zn(2+)</name>
        <dbReference type="ChEBI" id="CHEBI:29105"/>
    </cofactor>
    <text evidence="6">Binds 1 zinc ion per subunit.</text>
</comment>
<dbReference type="GO" id="GO:0004222">
    <property type="term" value="F:metalloendopeptidase activity"/>
    <property type="evidence" value="ECO:0007669"/>
    <property type="project" value="InterPro"/>
</dbReference>
<dbReference type="PANTHER" id="PTHR34978:SF3">
    <property type="entry name" value="SLR0241 PROTEIN"/>
    <property type="match status" value="1"/>
</dbReference>
<evidence type="ECO:0000256" key="6">
    <source>
        <dbReference type="RuleBase" id="RU003983"/>
    </source>
</evidence>
<reference evidence="10" key="1">
    <citation type="submission" date="2017-02" db="EMBL/GenBank/DDBJ databases">
        <authorList>
            <person name="Dridi B."/>
        </authorList>
    </citation>
    <scope>NUCLEOTIDE SEQUENCE [LARGE SCALE GENOMIC DNA]</scope>
    <source>
        <strain evidence="10">B Co 03.10</strain>
    </source>
</reference>
<dbReference type="RefSeq" id="WP_087006882.1">
    <property type="nucleotide sequence ID" value="NZ_FWFF01000013.1"/>
</dbReference>
<keyword evidence="10" id="KW-1185">Reference proteome</keyword>
<keyword evidence="7" id="KW-1133">Transmembrane helix</keyword>